<dbReference type="EMBL" id="CAKASE010000079">
    <property type="protein sequence ID" value="CAG9579650.1"/>
    <property type="molecule type" value="Genomic_DNA"/>
</dbReference>
<dbReference type="OrthoDB" id="7468066at2759"/>
<evidence type="ECO:0000313" key="2">
    <source>
        <dbReference type="EMBL" id="CAG9579650.1"/>
    </source>
</evidence>
<accession>A0A8J2W536</accession>
<sequence>MATKNVWFVLILIHAVFGVDLDYLSPVLREQTLVCQSILQKLHCHLKCSEKNAICLKDKCFCVSDAVAREYASLNIAENEKEDGIIDFIDSGEDEGDETRIDNVPIYALRPTVRHHIAHFCPNLDIARECIKKCMTEGKPAFCGKDHVCYCGHKYSSHDINSKVDAKAMYAQFHDLYEKYFGTEKDDSVEA</sequence>
<dbReference type="AlphaFoldDB" id="A0A8J2W536"/>
<keyword evidence="3" id="KW-1185">Reference proteome</keyword>
<evidence type="ECO:0000313" key="3">
    <source>
        <dbReference type="Proteomes" id="UP000789524"/>
    </source>
</evidence>
<evidence type="ECO:0000256" key="1">
    <source>
        <dbReference type="SAM" id="SignalP"/>
    </source>
</evidence>
<proteinExistence type="predicted"/>
<gene>
    <name evidence="2" type="ORF">DCHRY22_LOCUS13246</name>
</gene>
<comment type="caution">
    <text evidence="2">The sequence shown here is derived from an EMBL/GenBank/DDBJ whole genome shotgun (WGS) entry which is preliminary data.</text>
</comment>
<organism evidence="2 3">
    <name type="scientific">Danaus chrysippus</name>
    <name type="common">African queen</name>
    <dbReference type="NCBI Taxonomy" id="151541"/>
    <lineage>
        <taxon>Eukaryota</taxon>
        <taxon>Metazoa</taxon>
        <taxon>Ecdysozoa</taxon>
        <taxon>Arthropoda</taxon>
        <taxon>Hexapoda</taxon>
        <taxon>Insecta</taxon>
        <taxon>Pterygota</taxon>
        <taxon>Neoptera</taxon>
        <taxon>Endopterygota</taxon>
        <taxon>Lepidoptera</taxon>
        <taxon>Glossata</taxon>
        <taxon>Ditrysia</taxon>
        <taxon>Papilionoidea</taxon>
        <taxon>Nymphalidae</taxon>
        <taxon>Danainae</taxon>
        <taxon>Danaini</taxon>
        <taxon>Danaina</taxon>
        <taxon>Danaus</taxon>
        <taxon>Anosia</taxon>
    </lineage>
</organism>
<dbReference type="Proteomes" id="UP000789524">
    <property type="component" value="Unassembled WGS sequence"/>
</dbReference>
<feature type="signal peptide" evidence="1">
    <location>
        <begin position="1"/>
        <end position="18"/>
    </location>
</feature>
<reference evidence="2" key="1">
    <citation type="submission" date="2021-09" db="EMBL/GenBank/DDBJ databases">
        <authorList>
            <person name="Martin H S."/>
        </authorList>
    </citation>
    <scope>NUCLEOTIDE SEQUENCE</scope>
</reference>
<feature type="chain" id="PRO_5035237483" evidence="1">
    <location>
        <begin position="19"/>
        <end position="191"/>
    </location>
</feature>
<name>A0A8J2W536_9NEOP</name>
<protein>
    <submittedName>
        <fullName evidence="2">(African queen) hypothetical protein</fullName>
    </submittedName>
</protein>
<keyword evidence="1" id="KW-0732">Signal</keyword>